<proteinExistence type="inferred from homology"/>
<dbReference type="EMBL" id="AFYH01144502">
    <property type="status" value="NOT_ANNOTATED_CDS"/>
    <property type="molecule type" value="Genomic_DNA"/>
</dbReference>
<dbReference type="PANTHER" id="PTHR23037:SF47">
    <property type="entry name" value="INTERLEUKIN 2 RECEPTOR SUBUNIT GAMMA"/>
    <property type="match status" value="1"/>
</dbReference>
<feature type="region of interest" description="Disordered" evidence="9">
    <location>
        <begin position="330"/>
        <end position="380"/>
    </location>
</feature>
<gene>
    <name evidence="14" type="primary">LOC102356230</name>
</gene>
<dbReference type="EMBL" id="AFYH01144503">
    <property type="status" value="NOT_ANNOTATED_CDS"/>
    <property type="molecule type" value="Genomic_DNA"/>
</dbReference>
<dbReference type="HOGENOM" id="CLU_060544_1_0_1"/>
<evidence type="ECO:0000256" key="3">
    <source>
        <dbReference type="ARBA" id="ARBA00022692"/>
    </source>
</evidence>
<dbReference type="EMBL" id="AFYH01144505">
    <property type="status" value="NOT_ANNOTATED_CDS"/>
    <property type="molecule type" value="Genomic_DNA"/>
</dbReference>
<dbReference type="GO" id="GO:0004896">
    <property type="term" value="F:cytokine receptor activity"/>
    <property type="evidence" value="ECO:0007669"/>
    <property type="project" value="InterPro"/>
</dbReference>
<dbReference type="InterPro" id="IPR048651">
    <property type="entry name" value="CRLF2-like_D1"/>
</dbReference>
<feature type="domain" description="Cytokine receptor-like factor 2-like D1" evidence="12">
    <location>
        <begin position="32"/>
        <end position="82"/>
    </location>
</feature>
<dbReference type="Bgee" id="ENSLACG00000008117">
    <property type="expression patterns" value="Expressed in pharyngeal gill and 6 other cell types or tissues"/>
</dbReference>
<organism evidence="14 15">
    <name type="scientific">Latimeria chalumnae</name>
    <name type="common">Coelacanth</name>
    <dbReference type="NCBI Taxonomy" id="7897"/>
    <lineage>
        <taxon>Eukaryota</taxon>
        <taxon>Metazoa</taxon>
        <taxon>Chordata</taxon>
        <taxon>Craniata</taxon>
        <taxon>Vertebrata</taxon>
        <taxon>Euteleostomi</taxon>
        <taxon>Coelacanthiformes</taxon>
        <taxon>Coelacanthidae</taxon>
        <taxon>Latimeria</taxon>
    </lineage>
</organism>
<evidence type="ECO:0000256" key="6">
    <source>
        <dbReference type="ARBA" id="ARBA00023136"/>
    </source>
</evidence>
<sequence>MAWLLASPLVWLLLYSSKAEEAQKDGNVDCIVYNDELMKCMWNKTGIPKLNYTLHYWYSDIKNKTECKKYLQEHSTNIGCRFEPNEIIQFREFHVQLSTVEKKEPINVFRLQNRVLPYPPTSLTFKNTEVEQIELKWEASMKTNCLEHQVKYKSNKDSDWTVISNLQTESFRPPSVDPEKFYTFFVRSKVNVFCGSTDLWSEWSIPAYWGKDPIVCMLPNSASDLRTIPVWLGNGIFPSTELPEEQDSVFWIWRLLIPMLSIVILIILASCLVRAERLRVIIIPKIPSPEGKVDDLINGHHGNIHEWINISKDLMDGFAPNYNETMCLVNEQLPPGSGEADRSLQQAKESSETSPSAPPSSSTHNTYDRPSAYENVYVRV</sequence>
<dbReference type="GO" id="GO:0009897">
    <property type="term" value="C:external side of plasma membrane"/>
    <property type="evidence" value="ECO:0007669"/>
    <property type="project" value="TreeGrafter"/>
</dbReference>
<dbReference type="InterPro" id="IPR048648">
    <property type="entry name" value="CRLF2-like_D2"/>
</dbReference>
<dbReference type="FunCoup" id="H3AHS4">
    <property type="interactions" value="641"/>
</dbReference>
<dbReference type="CDD" id="cd00063">
    <property type="entry name" value="FN3"/>
    <property type="match status" value="1"/>
</dbReference>
<feature type="transmembrane region" description="Helical" evidence="10">
    <location>
        <begin position="251"/>
        <end position="273"/>
    </location>
</feature>
<comment type="subcellular location">
    <subcellularLocation>
        <location evidence="1">Membrane</location>
        <topology evidence="1">Single-pass type I membrane protein</topology>
    </subcellularLocation>
</comment>
<evidence type="ECO:0000256" key="9">
    <source>
        <dbReference type="SAM" id="MobiDB-lite"/>
    </source>
</evidence>
<evidence type="ECO:0000256" key="8">
    <source>
        <dbReference type="ARBA" id="ARBA00023180"/>
    </source>
</evidence>
<dbReference type="InParanoid" id="H3AHS4"/>
<dbReference type="SUPFAM" id="SSF49265">
    <property type="entry name" value="Fibronectin type III"/>
    <property type="match status" value="2"/>
</dbReference>
<keyword evidence="4 11" id="KW-0732">Signal</keyword>
<keyword evidence="7" id="KW-0675">Receptor</keyword>
<dbReference type="EMBL" id="AFYH01144506">
    <property type="status" value="NOT_ANNOTATED_CDS"/>
    <property type="molecule type" value="Genomic_DNA"/>
</dbReference>
<evidence type="ECO:0000313" key="15">
    <source>
        <dbReference type="Proteomes" id="UP000008672"/>
    </source>
</evidence>
<dbReference type="Proteomes" id="UP000008672">
    <property type="component" value="Unassembled WGS sequence"/>
</dbReference>
<dbReference type="EMBL" id="AFYH01144501">
    <property type="status" value="NOT_ANNOTATED_CDS"/>
    <property type="molecule type" value="Genomic_DNA"/>
</dbReference>
<dbReference type="InterPro" id="IPR013783">
    <property type="entry name" value="Ig-like_fold"/>
</dbReference>
<reference evidence="14" key="3">
    <citation type="submission" date="2025-09" db="UniProtKB">
        <authorList>
            <consortium name="Ensembl"/>
        </authorList>
    </citation>
    <scope>IDENTIFICATION</scope>
</reference>
<keyword evidence="6 10" id="KW-0472">Membrane</keyword>
<keyword evidence="15" id="KW-1185">Reference proteome</keyword>
<dbReference type="InterPro" id="IPR003961">
    <property type="entry name" value="FN3_dom"/>
</dbReference>
<evidence type="ECO:0000259" key="12">
    <source>
        <dbReference type="Pfam" id="PF21604"/>
    </source>
</evidence>
<evidence type="ECO:0000256" key="4">
    <source>
        <dbReference type="ARBA" id="ARBA00022729"/>
    </source>
</evidence>
<accession>H3AHS4</accession>
<keyword evidence="8" id="KW-0325">Glycoprotein</keyword>
<dbReference type="InterPro" id="IPR036116">
    <property type="entry name" value="FN3_sf"/>
</dbReference>
<reference evidence="14" key="2">
    <citation type="submission" date="2025-08" db="UniProtKB">
        <authorList>
            <consortium name="Ensembl"/>
        </authorList>
    </citation>
    <scope>IDENTIFICATION</scope>
</reference>
<dbReference type="InterPro" id="IPR003531">
    <property type="entry name" value="Hempt_rcpt_S_F1_CS"/>
</dbReference>
<feature type="signal peptide" evidence="11">
    <location>
        <begin position="1"/>
        <end position="19"/>
    </location>
</feature>
<dbReference type="AlphaFoldDB" id="H3AHS4"/>
<dbReference type="OMA" id="HDIEDWF"/>
<evidence type="ECO:0000256" key="1">
    <source>
        <dbReference type="ARBA" id="ARBA00004479"/>
    </source>
</evidence>
<dbReference type="GeneTree" id="ENSGT00940000164309"/>
<dbReference type="EMBL" id="AFYH01144504">
    <property type="status" value="NOT_ANNOTATED_CDS"/>
    <property type="molecule type" value="Genomic_DNA"/>
</dbReference>
<evidence type="ECO:0000256" key="2">
    <source>
        <dbReference type="ARBA" id="ARBA00008159"/>
    </source>
</evidence>
<dbReference type="Ensembl" id="ENSLACT00000009266.1">
    <property type="protein sequence ID" value="ENSLACP00000009195.1"/>
    <property type="gene ID" value="ENSLACG00000008117.1"/>
</dbReference>
<dbReference type="FunFam" id="2.60.40.10:FF:000754">
    <property type="entry name" value="Cytokine receptor common subunit gamma"/>
    <property type="match status" value="1"/>
</dbReference>
<dbReference type="eggNOG" id="ENOG502S289">
    <property type="taxonomic scope" value="Eukaryota"/>
</dbReference>
<dbReference type="Pfam" id="PF21604">
    <property type="entry name" value="CRLF2_D1"/>
    <property type="match status" value="1"/>
</dbReference>
<evidence type="ECO:0000256" key="11">
    <source>
        <dbReference type="SAM" id="SignalP"/>
    </source>
</evidence>
<name>H3AHS4_LATCH</name>
<protein>
    <submittedName>
        <fullName evidence="14">Uncharacterized protein</fullName>
    </submittedName>
</protein>
<comment type="similarity">
    <text evidence="2">Belongs to the type I cytokine receptor family. Type 5 subfamily.</text>
</comment>
<keyword evidence="3 10" id="KW-0812">Transmembrane</keyword>
<dbReference type="STRING" id="7897.ENSLACP00000009195"/>
<feature type="domain" description="Cytokine receptor-like factor 2-like D2" evidence="13">
    <location>
        <begin position="117"/>
        <end position="210"/>
    </location>
</feature>
<evidence type="ECO:0000256" key="5">
    <source>
        <dbReference type="ARBA" id="ARBA00022989"/>
    </source>
</evidence>
<evidence type="ECO:0000259" key="13">
    <source>
        <dbReference type="Pfam" id="PF21605"/>
    </source>
</evidence>
<feature type="compositionally biased region" description="Low complexity" evidence="9">
    <location>
        <begin position="352"/>
        <end position="363"/>
    </location>
</feature>
<feature type="chain" id="PRO_5003579935" evidence="11">
    <location>
        <begin position="20"/>
        <end position="380"/>
    </location>
</feature>
<keyword evidence="5 10" id="KW-1133">Transmembrane helix</keyword>
<dbReference type="Pfam" id="PF21605">
    <property type="entry name" value="CRLF2-like_D2"/>
    <property type="match status" value="1"/>
</dbReference>
<dbReference type="PROSITE" id="PS01355">
    <property type="entry name" value="HEMATOPO_REC_S_F1"/>
    <property type="match status" value="1"/>
</dbReference>
<dbReference type="PANTHER" id="PTHR23037">
    <property type="entry name" value="CYTOKINE RECEPTOR"/>
    <property type="match status" value="1"/>
</dbReference>
<dbReference type="Gene3D" id="2.60.40.10">
    <property type="entry name" value="Immunoglobulins"/>
    <property type="match status" value="2"/>
</dbReference>
<evidence type="ECO:0000313" key="14">
    <source>
        <dbReference type="Ensembl" id="ENSLACP00000009195.1"/>
    </source>
</evidence>
<evidence type="ECO:0000256" key="10">
    <source>
        <dbReference type="SAM" id="Phobius"/>
    </source>
</evidence>
<reference evidence="15" key="1">
    <citation type="submission" date="2011-08" db="EMBL/GenBank/DDBJ databases">
        <title>The draft genome of Latimeria chalumnae.</title>
        <authorList>
            <person name="Di Palma F."/>
            <person name="Alfoldi J."/>
            <person name="Johnson J."/>
            <person name="Berlin A."/>
            <person name="Gnerre S."/>
            <person name="Jaffe D."/>
            <person name="MacCallum I."/>
            <person name="Young S."/>
            <person name="Walker B.J."/>
            <person name="Lander E."/>
            <person name="Lindblad-Toh K."/>
        </authorList>
    </citation>
    <scope>NUCLEOTIDE SEQUENCE [LARGE SCALE GENOMIC DNA]</scope>
    <source>
        <strain evidence="15">Wild caught</strain>
    </source>
</reference>
<evidence type="ECO:0000256" key="7">
    <source>
        <dbReference type="ARBA" id="ARBA00023170"/>
    </source>
</evidence>